<organism evidence="2">
    <name type="scientific">Erwinia billingiae (strain Eb661)</name>
    <dbReference type="NCBI Taxonomy" id="634500"/>
    <lineage>
        <taxon>Bacteria</taxon>
        <taxon>Pseudomonadati</taxon>
        <taxon>Pseudomonadota</taxon>
        <taxon>Gammaproteobacteria</taxon>
        <taxon>Enterobacterales</taxon>
        <taxon>Erwiniaceae</taxon>
        <taxon>Erwinia</taxon>
    </lineage>
</organism>
<dbReference type="HOGENOM" id="CLU_3269772_0_0_6"/>
<dbReference type="AlphaFoldDB" id="D8MW80"/>
<protein>
    <submittedName>
        <fullName evidence="1">Uncharacterized protein</fullName>
    </submittedName>
</protein>
<gene>
    <name evidence="1" type="ordered locus">EbC_35560</name>
</gene>
<dbReference type="Proteomes" id="UP000008793">
    <property type="component" value="Chromosome"/>
</dbReference>
<reference evidence="1 2" key="1">
    <citation type="journal article" date="2010" name="BMC Genomics">
        <title>Genome comparison of the epiphytic bacteria Erwinia billingiae and E. tasmaniensis with the pear pathogen E. pyrifoliae.</title>
        <authorList>
            <person name="Kube M."/>
            <person name="Migdoll A.M."/>
            <person name="Gehring I."/>
            <person name="Heitmann K."/>
            <person name="Mayer Y."/>
            <person name="Kuhl H."/>
            <person name="Knaust F."/>
            <person name="Geider K."/>
            <person name="Reinhardt R."/>
        </authorList>
    </citation>
    <scope>NUCLEOTIDE SEQUENCE [LARGE SCALE GENOMIC DNA]</scope>
    <source>
        <strain evidence="1 2">Eb661</strain>
    </source>
</reference>
<evidence type="ECO:0000313" key="2">
    <source>
        <dbReference type="Proteomes" id="UP000008793"/>
    </source>
</evidence>
<accession>D8MW80</accession>
<sequence>MCLNRILLPNSIKARPVENIMQMSDILADEQDFFWHTYRYQ</sequence>
<dbReference type="KEGG" id="ebi:EbC_35560"/>
<proteinExistence type="predicted"/>
<name>D8MW80_ERWBE</name>
<keyword evidence="2" id="KW-1185">Reference proteome</keyword>
<evidence type="ECO:0000313" key="1">
    <source>
        <dbReference type="EMBL" id="CAX61087.1"/>
    </source>
</evidence>
<dbReference type="EMBL" id="FP236843">
    <property type="protein sequence ID" value="CAX61087.1"/>
    <property type="molecule type" value="Genomic_DNA"/>
</dbReference>